<proteinExistence type="predicted"/>
<evidence type="ECO:0000313" key="1">
    <source>
        <dbReference type="EMBL" id="EMS30935.1"/>
    </source>
</evidence>
<dbReference type="Proteomes" id="UP000010953">
    <property type="component" value="Unassembled WGS sequence"/>
</dbReference>
<gene>
    <name evidence="1" type="ORF">C943_02723</name>
</gene>
<accession>M7X0A2</accession>
<sequence>MKVNWRFSRKKGFIASTAFVLFCCGNPEKNADSDQILQDAEYSVYVKDDFDLAKLLSLESIIPLELHEGSFFTNPYRLIVLGDTLFMLDPVFGTLLGFNSDGKMLRKYGTFGSGPEEMADISDFGFDPLAKQLVLSSIEERSLAYFDLAGNFIRKIRLKNQSDMIAVDKNGLVARSITYFNEDFSNLELASNSGDQVGLHFPFPQEIFPIILKNISGHLTLSSNSKFLFQEPASSIVYEVDGFKATPKFNFGSSDDMWPLQNKHDLNGFFTKVASGAISHPTQYFEENDDYLVFGWNRKKRAAAESIVDFRIGIFDKSTGTTFLTKPDDLVQSIRGPMAVKNDLFYFVIQQDQLLRFANHSFFKNFENLIQSIENNKKDHDLPVVLTLRISNLITKN</sequence>
<comment type="caution">
    <text evidence="1">The sequence shown here is derived from an EMBL/GenBank/DDBJ whole genome shotgun (WGS) entry which is preliminary data.</text>
</comment>
<evidence type="ECO:0000313" key="2">
    <source>
        <dbReference type="Proteomes" id="UP000010953"/>
    </source>
</evidence>
<evidence type="ECO:0008006" key="3">
    <source>
        <dbReference type="Google" id="ProtNLM"/>
    </source>
</evidence>
<dbReference type="Pfam" id="PF17170">
    <property type="entry name" value="DUF5128"/>
    <property type="match status" value="1"/>
</dbReference>
<dbReference type="EMBL" id="AMZY02000026">
    <property type="protein sequence ID" value="EMS30935.1"/>
    <property type="molecule type" value="Genomic_DNA"/>
</dbReference>
<reference evidence="1" key="1">
    <citation type="submission" date="2013-01" db="EMBL/GenBank/DDBJ databases">
        <title>Genome assembly of Mariniradius saccharolyticus AK6.</title>
        <authorList>
            <person name="Vaidya B."/>
            <person name="Khatri I."/>
            <person name="Tanuku N.R.S."/>
            <person name="Subramanian S."/>
            <person name="Pinnaka A."/>
        </authorList>
    </citation>
    <scope>NUCLEOTIDE SEQUENCE [LARGE SCALE GENOMIC DNA]</scope>
    <source>
        <strain evidence="1">AK6</strain>
    </source>
</reference>
<dbReference type="AlphaFoldDB" id="M7X0A2"/>
<dbReference type="RefSeq" id="WP_008631786.1">
    <property type="nucleotide sequence ID" value="NZ_AMZY02000026.1"/>
</dbReference>
<name>M7X0A2_9BACT</name>
<protein>
    <recommendedName>
        <fullName evidence="3">Lipoprotein</fullName>
    </recommendedName>
</protein>
<keyword evidence="2" id="KW-1185">Reference proteome</keyword>
<dbReference type="eggNOG" id="ENOG5033597">
    <property type="taxonomic scope" value="Bacteria"/>
</dbReference>
<dbReference type="InParanoid" id="M7X0A2"/>
<dbReference type="OrthoDB" id="832945at2"/>
<dbReference type="STRING" id="1239962.C943_02723"/>
<organism evidence="1 2">
    <name type="scientific">Mariniradius saccharolyticus AK6</name>
    <dbReference type="NCBI Taxonomy" id="1239962"/>
    <lineage>
        <taxon>Bacteria</taxon>
        <taxon>Pseudomonadati</taxon>
        <taxon>Bacteroidota</taxon>
        <taxon>Cytophagia</taxon>
        <taxon>Cytophagales</taxon>
        <taxon>Cyclobacteriaceae</taxon>
        <taxon>Mariniradius</taxon>
    </lineage>
</organism>